<dbReference type="PANTHER" id="PTHR15138">
    <property type="entry name" value="TRANSCRIPTION INITIATION FACTOR TFIID SUBUNIT 4"/>
    <property type="match status" value="1"/>
</dbReference>
<feature type="region of interest" description="Disordered" evidence="6">
    <location>
        <begin position="182"/>
        <end position="260"/>
    </location>
</feature>
<dbReference type="GO" id="GO:0006367">
    <property type="term" value="P:transcription initiation at RNA polymerase II promoter"/>
    <property type="evidence" value="ECO:0007669"/>
    <property type="project" value="TreeGrafter"/>
</dbReference>
<feature type="compositionally biased region" description="Polar residues" evidence="6">
    <location>
        <begin position="145"/>
        <end position="154"/>
    </location>
</feature>
<feature type="domain" description="Transcription initiation factor TFIID component TAF4 C-terminal" evidence="7">
    <location>
        <begin position="410"/>
        <end position="694"/>
    </location>
</feature>
<evidence type="ECO:0000313" key="8">
    <source>
        <dbReference type="EMBL" id="RXI04859.1"/>
    </source>
</evidence>
<dbReference type="Proteomes" id="UP000290289">
    <property type="component" value="Chromosome 3"/>
</dbReference>
<dbReference type="CDD" id="cd08045">
    <property type="entry name" value="HFD_TAF4"/>
    <property type="match status" value="1"/>
</dbReference>
<dbReference type="InterPro" id="IPR007900">
    <property type="entry name" value="TAF4_C"/>
</dbReference>
<dbReference type="AlphaFoldDB" id="A0A498K9A5"/>
<evidence type="ECO:0000256" key="6">
    <source>
        <dbReference type="SAM" id="MobiDB-lite"/>
    </source>
</evidence>
<feature type="compositionally biased region" description="Polar residues" evidence="6">
    <location>
        <begin position="233"/>
        <end position="243"/>
    </location>
</feature>
<keyword evidence="9" id="KW-1185">Reference proteome</keyword>
<evidence type="ECO:0000256" key="3">
    <source>
        <dbReference type="ARBA" id="ARBA00023015"/>
    </source>
</evidence>
<feature type="region of interest" description="Disordered" evidence="6">
    <location>
        <begin position="59"/>
        <end position="86"/>
    </location>
</feature>
<feature type="region of interest" description="Disordered" evidence="6">
    <location>
        <begin position="347"/>
        <end position="400"/>
    </location>
</feature>
<protein>
    <recommendedName>
        <fullName evidence="7">Transcription initiation factor TFIID component TAF4 C-terminal domain-containing protein</fullName>
    </recommendedName>
</protein>
<evidence type="ECO:0000256" key="1">
    <source>
        <dbReference type="ARBA" id="ARBA00004123"/>
    </source>
</evidence>
<comment type="caution">
    <text evidence="8">The sequence shown here is derived from an EMBL/GenBank/DDBJ whole genome shotgun (WGS) entry which is preliminary data.</text>
</comment>
<organism evidence="8 9">
    <name type="scientific">Malus domestica</name>
    <name type="common">Apple</name>
    <name type="synonym">Pyrus malus</name>
    <dbReference type="NCBI Taxonomy" id="3750"/>
    <lineage>
        <taxon>Eukaryota</taxon>
        <taxon>Viridiplantae</taxon>
        <taxon>Streptophyta</taxon>
        <taxon>Embryophyta</taxon>
        <taxon>Tracheophyta</taxon>
        <taxon>Spermatophyta</taxon>
        <taxon>Magnoliopsida</taxon>
        <taxon>eudicotyledons</taxon>
        <taxon>Gunneridae</taxon>
        <taxon>Pentapetalae</taxon>
        <taxon>rosids</taxon>
        <taxon>fabids</taxon>
        <taxon>Rosales</taxon>
        <taxon>Rosaceae</taxon>
        <taxon>Amygdaloideae</taxon>
        <taxon>Maleae</taxon>
        <taxon>Malus</taxon>
    </lineage>
</organism>
<feature type="region of interest" description="Disordered" evidence="6">
    <location>
        <begin position="136"/>
        <end position="169"/>
    </location>
</feature>
<dbReference type="InterPro" id="IPR045144">
    <property type="entry name" value="TAF4"/>
</dbReference>
<evidence type="ECO:0000259" key="7">
    <source>
        <dbReference type="Pfam" id="PF05236"/>
    </source>
</evidence>
<evidence type="ECO:0000256" key="4">
    <source>
        <dbReference type="ARBA" id="ARBA00023163"/>
    </source>
</evidence>
<feature type="compositionally biased region" description="Polar residues" evidence="6">
    <location>
        <begin position="186"/>
        <end position="202"/>
    </location>
</feature>
<dbReference type="EMBL" id="RDQH01000329">
    <property type="protein sequence ID" value="RXI04859.1"/>
    <property type="molecule type" value="Genomic_DNA"/>
</dbReference>
<sequence>MLYKWNTDINHITKEKIRKKILQPSHTLVTMQVSVQKHTPRMLSSSVDATQLKDPHSLEVHPRGANSHTDPSHIPPSTVQVQTDSRHPVENSARKFSEIESFSDSDGMQVSQMPPSCVVASDQERECSSVPTQVFNKPQQQQQQLHYSESSLSMHGNAGGTFHPYSGTRINTSALPVKQQPFDAQPRQSLQHQSMGSAQSGGQVHGMNIISMSKMGSQNSMNDPSRLEGGSCSHLNNNATLEQNPGPCKSSYKEQSSDPLSSMAYVKQGSFNQTIRQQHNPSLPDSQGLPSVSAALLEQGNASSGIPMNEVLEKSSRLGASTSVSIAPSSSKSTLPTISVSPSLTMQVNPSVSLGPRITSRTSPSGACKKTLPKKRSLGQNKPLETLGSSPSQSSKKQKVSGTFVDIAELNDVTSVSGVNLEKSEPIEILDENRKRKSCYFQGPRSIVKLQKPLENFVPLTKSNINMIGLTHVSLIVVKCGLKSVRHDVERCLSMCVEERMRRLINTLILLSRQWVDAEKSRHHTITTSDVRQQIIDLNRKPREECKKKRAETEKLWKLNETNKKDNDKMRTAAAANVAALAAVGGDDMFSKWKLMAQARKQRDGEIDAASISQPVQGVNRTPTSTAGRIMESQEAEKKGVAAPVAAAATSRKAGSNQVTTTQTRMARSISVKDMIVVLEREPQMSKSTLLYRLHERIQSDTAIASSN</sequence>
<evidence type="ECO:0000313" key="9">
    <source>
        <dbReference type="Proteomes" id="UP000290289"/>
    </source>
</evidence>
<keyword evidence="3" id="KW-0805">Transcription regulation</keyword>
<comment type="subcellular location">
    <subcellularLocation>
        <location evidence="1">Nucleus</location>
    </subcellularLocation>
</comment>
<keyword evidence="4" id="KW-0804">Transcription</keyword>
<dbReference type="Pfam" id="PF05236">
    <property type="entry name" value="TAF4"/>
    <property type="match status" value="1"/>
</dbReference>
<dbReference type="GO" id="GO:0016251">
    <property type="term" value="F:RNA polymerase II general transcription initiation factor activity"/>
    <property type="evidence" value="ECO:0007669"/>
    <property type="project" value="TreeGrafter"/>
</dbReference>
<dbReference type="PANTHER" id="PTHR15138:SF14">
    <property type="entry name" value="TRANSCRIPTION INITIATION FACTOR TFIID SUBUNIT 4"/>
    <property type="match status" value="1"/>
</dbReference>
<name>A0A498K9A5_MALDO</name>
<evidence type="ECO:0000256" key="5">
    <source>
        <dbReference type="ARBA" id="ARBA00023242"/>
    </source>
</evidence>
<dbReference type="GO" id="GO:0003677">
    <property type="term" value="F:DNA binding"/>
    <property type="evidence" value="ECO:0007669"/>
    <property type="project" value="TreeGrafter"/>
</dbReference>
<evidence type="ECO:0000256" key="2">
    <source>
        <dbReference type="ARBA" id="ARBA00006178"/>
    </source>
</evidence>
<dbReference type="GO" id="GO:0005669">
    <property type="term" value="C:transcription factor TFIID complex"/>
    <property type="evidence" value="ECO:0007669"/>
    <property type="project" value="InterPro"/>
</dbReference>
<proteinExistence type="inferred from homology"/>
<feature type="compositionally biased region" description="Polar residues" evidence="6">
    <location>
        <begin position="210"/>
        <end position="223"/>
    </location>
</feature>
<dbReference type="STRING" id="3750.A0A498K9A5"/>
<reference evidence="8 9" key="1">
    <citation type="submission" date="2018-10" db="EMBL/GenBank/DDBJ databases">
        <title>A high-quality apple genome assembly.</title>
        <authorList>
            <person name="Hu J."/>
        </authorList>
    </citation>
    <scope>NUCLEOTIDE SEQUENCE [LARGE SCALE GENOMIC DNA]</scope>
    <source>
        <strain evidence="9">cv. HFTH1</strain>
        <tissue evidence="8">Young leaf</tissue>
    </source>
</reference>
<comment type="similarity">
    <text evidence="2">Belongs to the TAF4 family.</text>
</comment>
<keyword evidence="5" id="KW-0539">Nucleus</keyword>
<accession>A0A498K9A5</accession>
<gene>
    <name evidence="8" type="ORF">DVH24_039133</name>
</gene>